<reference evidence="2" key="1">
    <citation type="submission" date="2014-11" db="EMBL/GenBank/DDBJ databases">
        <authorList>
            <person name="Amaro Gonzalez C."/>
        </authorList>
    </citation>
    <scope>NUCLEOTIDE SEQUENCE</scope>
</reference>
<organism evidence="2">
    <name type="scientific">Anguilla anguilla</name>
    <name type="common">European freshwater eel</name>
    <name type="synonym">Muraena anguilla</name>
    <dbReference type="NCBI Taxonomy" id="7936"/>
    <lineage>
        <taxon>Eukaryota</taxon>
        <taxon>Metazoa</taxon>
        <taxon>Chordata</taxon>
        <taxon>Craniata</taxon>
        <taxon>Vertebrata</taxon>
        <taxon>Euteleostomi</taxon>
        <taxon>Actinopterygii</taxon>
        <taxon>Neopterygii</taxon>
        <taxon>Teleostei</taxon>
        <taxon>Anguilliformes</taxon>
        <taxon>Anguillidae</taxon>
        <taxon>Anguilla</taxon>
    </lineage>
</organism>
<evidence type="ECO:0000256" key="1">
    <source>
        <dbReference type="SAM" id="MobiDB-lite"/>
    </source>
</evidence>
<reference evidence="2" key="2">
    <citation type="journal article" date="2015" name="Fish Shellfish Immunol.">
        <title>Early steps in the European eel (Anguilla anguilla)-Vibrio vulnificus interaction in the gills: Role of the RtxA13 toxin.</title>
        <authorList>
            <person name="Callol A."/>
            <person name="Pajuelo D."/>
            <person name="Ebbesson L."/>
            <person name="Teles M."/>
            <person name="MacKenzie S."/>
            <person name="Amaro C."/>
        </authorList>
    </citation>
    <scope>NUCLEOTIDE SEQUENCE</scope>
</reference>
<feature type="compositionally biased region" description="Polar residues" evidence="1">
    <location>
        <begin position="9"/>
        <end position="20"/>
    </location>
</feature>
<proteinExistence type="predicted"/>
<protein>
    <submittedName>
        <fullName evidence="2">Uncharacterized protein</fullName>
    </submittedName>
</protein>
<dbReference type="AlphaFoldDB" id="A0A0E9RI17"/>
<sequence>MHKVHETLVNKQSKTRSVPICPSSNNASEIYSMTPTIPWHFNLI</sequence>
<accession>A0A0E9RI17</accession>
<dbReference type="EMBL" id="GBXM01080135">
    <property type="protein sequence ID" value="JAH28442.1"/>
    <property type="molecule type" value="Transcribed_RNA"/>
</dbReference>
<name>A0A0E9RI17_ANGAN</name>
<feature type="region of interest" description="Disordered" evidence="1">
    <location>
        <begin position="1"/>
        <end position="20"/>
    </location>
</feature>
<evidence type="ECO:0000313" key="2">
    <source>
        <dbReference type="EMBL" id="JAH28442.1"/>
    </source>
</evidence>